<name>A0ABV4LVT6_VIBSP</name>
<feature type="coiled-coil region" evidence="1">
    <location>
        <begin position="93"/>
        <end position="141"/>
    </location>
</feature>
<organism evidence="2 3">
    <name type="scientific">Vibrio splendidus</name>
    <dbReference type="NCBI Taxonomy" id="29497"/>
    <lineage>
        <taxon>Bacteria</taxon>
        <taxon>Pseudomonadati</taxon>
        <taxon>Pseudomonadota</taxon>
        <taxon>Gammaproteobacteria</taxon>
        <taxon>Vibrionales</taxon>
        <taxon>Vibrionaceae</taxon>
        <taxon>Vibrio</taxon>
    </lineage>
</organism>
<evidence type="ECO:0000313" key="3">
    <source>
        <dbReference type="Proteomes" id="UP001569200"/>
    </source>
</evidence>
<evidence type="ECO:0000313" key="2">
    <source>
        <dbReference type="EMBL" id="MEZ8181942.1"/>
    </source>
</evidence>
<dbReference type="RefSeq" id="WP_371690999.1">
    <property type="nucleotide sequence ID" value="NZ_JBGONW010000021.1"/>
</dbReference>
<comment type="caution">
    <text evidence="2">The sequence shown here is derived from an EMBL/GenBank/DDBJ whole genome shotgun (WGS) entry which is preliminary data.</text>
</comment>
<protein>
    <submittedName>
        <fullName evidence="2">Uncharacterized protein</fullName>
    </submittedName>
</protein>
<evidence type="ECO:0000256" key="1">
    <source>
        <dbReference type="SAM" id="Coils"/>
    </source>
</evidence>
<keyword evidence="3" id="KW-1185">Reference proteome</keyword>
<gene>
    <name evidence="2" type="ORF">ACED33_14745</name>
</gene>
<reference evidence="2 3" key="1">
    <citation type="submission" date="2024-06" db="EMBL/GenBank/DDBJ databases">
        <authorList>
            <person name="Steensen K."/>
            <person name="Seneca J."/>
            <person name="Bartlau N."/>
            <person name="Yu A.X."/>
            <person name="Polz M.F."/>
        </authorList>
    </citation>
    <scope>NUCLEOTIDE SEQUENCE [LARGE SCALE GENOMIC DNA]</scope>
    <source>
        <strain evidence="2 3">1F145</strain>
    </source>
</reference>
<proteinExistence type="predicted"/>
<keyword evidence="1" id="KW-0175">Coiled coil</keyword>
<dbReference type="EMBL" id="JBGOOW010000017">
    <property type="protein sequence ID" value="MEZ8181942.1"/>
    <property type="molecule type" value="Genomic_DNA"/>
</dbReference>
<sequence length="235" mass="27215">MFVNQQQQPSEGVNERFQEALEALKLLTPEDVLRGRRQCMSLRLFTDTFDITRTTIKKYPQLKEKVLLAITEWNHSFDLCSESPKDTIKPNRADELESKILNLEEELSLAQGAQFEAWQERMRSEEELKKVVAELNQLKQVGRFPPVVEGFSSRYAKRVPLWFQFEVLRLYPSEHESIMVKVEQYKKRYASALPGGTDGFYALFVRPDAAFVGFSLLESMGKQEEVEALLKARCL</sequence>
<dbReference type="Proteomes" id="UP001569200">
    <property type="component" value="Unassembled WGS sequence"/>
</dbReference>
<accession>A0ABV4LVT6</accession>